<protein>
    <submittedName>
        <fullName evidence="2">ImmA/IrrE family metallo-endopeptidase</fullName>
    </submittedName>
</protein>
<evidence type="ECO:0000313" key="2">
    <source>
        <dbReference type="EMBL" id="KAB1867437.1"/>
    </source>
</evidence>
<name>A0ABQ6VAS4_9MICO</name>
<dbReference type="GeneID" id="77476108"/>
<dbReference type="RefSeq" id="WP_017202642.1">
    <property type="nucleotide sequence ID" value="NZ_CBDRDE010000004.1"/>
</dbReference>
<comment type="caution">
    <text evidence="2">The sequence shown here is derived from an EMBL/GenBank/DDBJ whole genome shotgun (WGS) entry which is preliminary data.</text>
</comment>
<sequence length="131" mass="14258">MQHLLRLAEDQRLRVVERSGPTLGGFDPATSTIRLSPGMRVRTARSVLAHELGHAHLGHGPATTSAIRAQQERQADEWAASRLISPRAYAEAELLRGPHLASLAFELDVTIELVLAYQRLLRQGAVPVAAA</sequence>
<evidence type="ECO:0000259" key="1">
    <source>
        <dbReference type="Pfam" id="PF06114"/>
    </source>
</evidence>
<proteinExistence type="predicted"/>
<dbReference type="InterPro" id="IPR010359">
    <property type="entry name" value="IrrE_HExxH"/>
</dbReference>
<dbReference type="Proteomes" id="UP000478836">
    <property type="component" value="Unassembled WGS sequence"/>
</dbReference>
<reference evidence="3" key="1">
    <citation type="submission" date="2019-09" db="EMBL/GenBank/DDBJ databases">
        <title>Whole genome sequencing of Microbacterium maritypicum.</title>
        <authorList>
            <person name="Lenchi N."/>
        </authorList>
    </citation>
    <scope>NUCLEOTIDE SEQUENCE [LARGE SCALE GENOMIC DNA]</scope>
    <source>
        <strain evidence="3">G1</strain>
    </source>
</reference>
<dbReference type="EMBL" id="WAAO01000001">
    <property type="protein sequence ID" value="KAB1867437.1"/>
    <property type="molecule type" value="Genomic_DNA"/>
</dbReference>
<gene>
    <name evidence="2" type="ORF">F6A08_06575</name>
</gene>
<accession>A0ABQ6VAS4</accession>
<keyword evidence="3" id="KW-1185">Reference proteome</keyword>
<feature type="domain" description="IrrE N-terminal-like" evidence="1">
    <location>
        <begin position="25"/>
        <end position="114"/>
    </location>
</feature>
<organism evidence="2 3">
    <name type="scientific">Microbacterium algeriense</name>
    <dbReference type="NCBI Taxonomy" id="2615184"/>
    <lineage>
        <taxon>Bacteria</taxon>
        <taxon>Bacillati</taxon>
        <taxon>Actinomycetota</taxon>
        <taxon>Actinomycetes</taxon>
        <taxon>Micrococcales</taxon>
        <taxon>Microbacteriaceae</taxon>
        <taxon>Microbacterium</taxon>
    </lineage>
</organism>
<evidence type="ECO:0000313" key="3">
    <source>
        <dbReference type="Proteomes" id="UP000478836"/>
    </source>
</evidence>
<dbReference type="Pfam" id="PF06114">
    <property type="entry name" value="Peptidase_M78"/>
    <property type="match status" value="1"/>
</dbReference>